<dbReference type="Proteomes" id="UP000467488">
    <property type="component" value="Chromosome"/>
</dbReference>
<proteinExistence type="predicted"/>
<dbReference type="AlphaFoldDB" id="A0A8S0G2W3"/>
<organism evidence="1 2">
    <name type="scientific">Escherichia coli</name>
    <dbReference type="NCBI Taxonomy" id="562"/>
    <lineage>
        <taxon>Bacteria</taxon>
        <taxon>Pseudomonadati</taxon>
        <taxon>Pseudomonadota</taxon>
        <taxon>Gammaproteobacteria</taxon>
        <taxon>Enterobacterales</taxon>
        <taxon>Enterobacteriaceae</taxon>
        <taxon>Escherichia</taxon>
    </lineage>
</organism>
<evidence type="ECO:0000313" key="1">
    <source>
        <dbReference type="EMBL" id="BBU87132.1"/>
    </source>
</evidence>
<name>A0A8S0G2W3_ECOLX</name>
<protein>
    <submittedName>
        <fullName evidence="1">Uncharacterized protein</fullName>
    </submittedName>
</protein>
<sequence>MIGRYNFHNEKSLRITKKIDKVLSNSNFVRIAWRDISRPSQKRRMIATIIPPNSLAGNSLGVVYYKSGSQDSLFSLLGIINSLCFEFQLRSFLATGHVSLSALRKTAIPSEKILLQHSELKQLVISCIEGCCDAELKIEAYVAKNIYKLDLNEFNKLLSSFDSCL</sequence>
<evidence type="ECO:0000313" key="2">
    <source>
        <dbReference type="Proteomes" id="UP000467488"/>
    </source>
</evidence>
<accession>A0A8S0G2W3</accession>
<reference evidence="1 2" key="1">
    <citation type="submission" date="2020-01" db="EMBL/GenBank/DDBJ databases">
        <title>Dynamics of blaIMP-6 dissemination in carbapenem resistant Enterobacteriacea isolated from regional surveillance in Osaka, Japan.</title>
        <authorList>
            <person name="Abe R."/>
            <person name="Akeda Y."/>
            <person name="Sugawara Y."/>
            <person name="Yamamoto N."/>
            <person name="Tomono K."/>
            <person name="Takeuchi D."/>
            <person name="Kawahara R."/>
            <person name="Hamada S."/>
        </authorList>
    </citation>
    <scope>NUCLEOTIDE SEQUENCE [LARGE SCALE GENOMIC DNA]</scope>
    <source>
        <strain evidence="1 2">E300</strain>
    </source>
</reference>
<gene>
    <name evidence="1" type="ORF">EIMP300_85320</name>
</gene>
<dbReference type="EMBL" id="AP022360">
    <property type="protein sequence ID" value="BBU87132.1"/>
    <property type="molecule type" value="Genomic_DNA"/>
</dbReference>